<dbReference type="RefSeq" id="WP_168221979.1">
    <property type="nucleotide sequence ID" value="NZ_CP042997.1"/>
</dbReference>
<evidence type="ECO:0000256" key="1">
    <source>
        <dbReference type="SAM" id="MobiDB-lite"/>
    </source>
</evidence>
<feature type="compositionally biased region" description="Basic residues" evidence="1">
    <location>
        <begin position="1"/>
        <end position="17"/>
    </location>
</feature>
<dbReference type="AlphaFoldDB" id="A0A5B9W7W3"/>
<dbReference type="Proteomes" id="UP000324233">
    <property type="component" value="Chromosome"/>
</dbReference>
<proteinExistence type="predicted"/>
<protein>
    <submittedName>
        <fullName evidence="2">Uncharacterized protein</fullName>
    </submittedName>
</protein>
<feature type="compositionally biased region" description="Basic residues" evidence="1">
    <location>
        <begin position="24"/>
        <end position="47"/>
    </location>
</feature>
<evidence type="ECO:0000313" key="3">
    <source>
        <dbReference type="Proteomes" id="UP000324233"/>
    </source>
</evidence>
<keyword evidence="3" id="KW-1185">Reference proteome</keyword>
<accession>A0A5B9W7W3</accession>
<organism evidence="2 3">
    <name type="scientific">Aquisphaera giovannonii</name>
    <dbReference type="NCBI Taxonomy" id="406548"/>
    <lineage>
        <taxon>Bacteria</taxon>
        <taxon>Pseudomonadati</taxon>
        <taxon>Planctomycetota</taxon>
        <taxon>Planctomycetia</taxon>
        <taxon>Isosphaerales</taxon>
        <taxon>Isosphaeraceae</taxon>
        <taxon>Aquisphaera</taxon>
    </lineage>
</organism>
<evidence type="ECO:0000313" key="2">
    <source>
        <dbReference type="EMBL" id="QEH36010.1"/>
    </source>
</evidence>
<gene>
    <name evidence="2" type="ORF">OJF2_45680</name>
</gene>
<feature type="region of interest" description="Disordered" evidence="1">
    <location>
        <begin position="1"/>
        <end position="47"/>
    </location>
</feature>
<dbReference type="KEGG" id="agv:OJF2_45680"/>
<name>A0A5B9W7W3_9BACT</name>
<reference evidence="2 3" key="1">
    <citation type="submission" date="2019-08" db="EMBL/GenBank/DDBJ databases">
        <title>Deep-cultivation of Planctomycetes and their phenomic and genomic characterization uncovers novel biology.</title>
        <authorList>
            <person name="Wiegand S."/>
            <person name="Jogler M."/>
            <person name="Boedeker C."/>
            <person name="Pinto D."/>
            <person name="Vollmers J."/>
            <person name="Rivas-Marin E."/>
            <person name="Kohn T."/>
            <person name="Peeters S.H."/>
            <person name="Heuer A."/>
            <person name="Rast P."/>
            <person name="Oberbeckmann S."/>
            <person name="Bunk B."/>
            <person name="Jeske O."/>
            <person name="Meyerdierks A."/>
            <person name="Storesund J.E."/>
            <person name="Kallscheuer N."/>
            <person name="Luecker S."/>
            <person name="Lage O.M."/>
            <person name="Pohl T."/>
            <person name="Merkel B.J."/>
            <person name="Hornburger P."/>
            <person name="Mueller R.-W."/>
            <person name="Bruemmer F."/>
            <person name="Labrenz M."/>
            <person name="Spormann A.M."/>
            <person name="Op den Camp H."/>
            <person name="Overmann J."/>
            <person name="Amann R."/>
            <person name="Jetten M.S.M."/>
            <person name="Mascher T."/>
            <person name="Medema M.H."/>
            <person name="Devos D.P."/>
            <person name="Kaster A.-K."/>
            <person name="Ovreas L."/>
            <person name="Rohde M."/>
            <person name="Galperin M.Y."/>
            <person name="Jogler C."/>
        </authorList>
    </citation>
    <scope>NUCLEOTIDE SEQUENCE [LARGE SCALE GENOMIC DNA]</scope>
    <source>
        <strain evidence="2 3">OJF2</strain>
    </source>
</reference>
<sequence length="47" mass="5369">MKVKTRHRKGSKWKRRANSSPVAKGRRVKIHGVRNPKKRKHAGGKGL</sequence>
<dbReference type="EMBL" id="CP042997">
    <property type="protein sequence ID" value="QEH36010.1"/>
    <property type="molecule type" value="Genomic_DNA"/>
</dbReference>